<dbReference type="InterPro" id="IPR020846">
    <property type="entry name" value="MFS_dom"/>
</dbReference>
<evidence type="ECO:0000256" key="2">
    <source>
        <dbReference type="ARBA" id="ARBA00008537"/>
    </source>
</evidence>
<dbReference type="RefSeq" id="WP_018708141.1">
    <property type="nucleotide sequence ID" value="NZ_BOQT01000022.1"/>
</dbReference>
<feature type="transmembrane region" description="Helical" evidence="8">
    <location>
        <begin position="81"/>
        <end position="100"/>
    </location>
</feature>
<sequence length="480" mass="51762">MANGIRGSEKAFWSIITAVFFGNFLAVMNTSTVNIAVPAIMGEFSTELPTAQWTVTGFMLAAGAAAPSAGWFGTRFGYKRLYIAALSGFFLFSVICVLSSSIEMLIISRMIQGIFSGIMMPVTMTLIYQTIDKSRQAYGISLWSLSSALAPAVGPVLAGFLIDIFDWRALFYFNLPVTAGAIAAAVKFLPDTDKGGKTPFDFWGVVFSFGGSILLLTAFAEAGTWGWTDVKTLSLIGAGTFLLFLFIKRELMIEFPLLNFSVFQHRRFAYGIILNAVLSIALYAGAFLVPIFLQTSLKLGALQTGLIMMPGAFVMAFFTPITGRLYNRTGPLPLIMAGLIVMSIGTFMMGELTIKTTAIYVIVWTSIRYLGIALCNMPIINVGMSAVPLDVAGYAAALNNWTRQCIASLSIALFSGLLAYRAKIHLTTGINSESASAIAAGDVFLISLIPLVIAVPLTLLLKEKRQSAEKIVLAGQKVKD</sequence>
<dbReference type="Pfam" id="PF07690">
    <property type="entry name" value="MFS_1"/>
    <property type="match status" value="1"/>
</dbReference>
<evidence type="ECO:0000256" key="7">
    <source>
        <dbReference type="ARBA" id="ARBA00023136"/>
    </source>
</evidence>
<feature type="transmembrane region" description="Helical" evidence="8">
    <location>
        <begin position="171"/>
        <end position="190"/>
    </location>
</feature>
<comment type="similarity">
    <text evidence="2">Belongs to the major facilitator superfamily. EmrB family.</text>
</comment>
<feature type="transmembrane region" description="Helical" evidence="8">
    <location>
        <begin position="369"/>
        <end position="389"/>
    </location>
</feature>
<evidence type="ECO:0000313" key="10">
    <source>
        <dbReference type="EMBL" id="GIN22867.1"/>
    </source>
</evidence>
<dbReference type="SUPFAM" id="SSF103473">
    <property type="entry name" value="MFS general substrate transporter"/>
    <property type="match status" value="1"/>
</dbReference>
<gene>
    <name evidence="10" type="ORF">J1TS3_40010</name>
</gene>
<feature type="transmembrane region" description="Helical" evidence="8">
    <location>
        <begin position="202"/>
        <end position="220"/>
    </location>
</feature>
<feature type="transmembrane region" description="Helical" evidence="8">
    <location>
        <begin position="232"/>
        <end position="247"/>
    </location>
</feature>
<keyword evidence="3" id="KW-0813">Transport</keyword>
<reference evidence="10 11" key="1">
    <citation type="submission" date="2021-03" db="EMBL/GenBank/DDBJ databases">
        <title>Antimicrobial resistance genes in bacteria isolated from Japanese honey, and their potential for conferring macrolide and lincosamide resistance in the American foulbrood pathogen Paenibacillus larvae.</title>
        <authorList>
            <person name="Okamoto M."/>
            <person name="Kumagai M."/>
            <person name="Kanamori H."/>
            <person name="Takamatsu D."/>
        </authorList>
    </citation>
    <scope>NUCLEOTIDE SEQUENCE [LARGE SCALE GENOMIC DNA]</scope>
    <source>
        <strain evidence="10 11">J1TS3</strain>
    </source>
</reference>
<evidence type="ECO:0000313" key="11">
    <source>
        <dbReference type="Proteomes" id="UP000680279"/>
    </source>
</evidence>
<feature type="transmembrane region" description="Helical" evidence="8">
    <location>
        <begin position="330"/>
        <end position="349"/>
    </location>
</feature>
<accession>A0ABQ4KAV9</accession>
<dbReference type="PRINTS" id="PR01036">
    <property type="entry name" value="TCRTETB"/>
</dbReference>
<feature type="transmembrane region" description="Helical" evidence="8">
    <location>
        <begin position="140"/>
        <end position="165"/>
    </location>
</feature>
<feature type="transmembrane region" description="Helical" evidence="8">
    <location>
        <begin position="299"/>
        <end position="318"/>
    </location>
</feature>
<keyword evidence="4" id="KW-1003">Cell membrane</keyword>
<name>A0ABQ4KAV9_9BACI</name>
<dbReference type="NCBIfam" id="TIGR00711">
    <property type="entry name" value="efflux_EmrB"/>
    <property type="match status" value="1"/>
</dbReference>
<evidence type="ECO:0000256" key="4">
    <source>
        <dbReference type="ARBA" id="ARBA00022475"/>
    </source>
</evidence>
<keyword evidence="11" id="KW-1185">Reference proteome</keyword>
<evidence type="ECO:0000256" key="8">
    <source>
        <dbReference type="SAM" id="Phobius"/>
    </source>
</evidence>
<dbReference type="InterPro" id="IPR036259">
    <property type="entry name" value="MFS_trans_sf"/>
</dbReference>
<feature type="transmembrane region" description="Helical" evidence="8">
    <location>
        <begin position="268"/>
        <end position="293"/>
    </location>
</feature>
<evidence type="ECO:0000256" key="6">
    <source>
        <dbReference type="ARBA" id="ARBA00022989"/>
    </source>
</evidence>
<dbReference type="Proteomes" id="UP000680279">
    <property type="component" value="Unassembled WGS sequence"/>
</dbReference>
<evidence type="ECO:0000256" key="1">
    <source>
        <dbReference type="ARBA" id="ARBA00004651"/>
    </source>
</evidence>
<comment type="caution">
    <text evidence="10">The sequence shown here is derived from an EMBL/GenBank/DDBJ whole genome shotgun (WGS) entry which is preliminary data.</text>
</comment>
<keyword evidence="6 8" id="KW-1133">Transmembrane helix</keyword>
<protein>
    <submittedName>
        <fullName evidence="10">MFS transporter</fullName>
    </submittedName>
</protein>
<feature type="domain" description="Major facilitator superfamily (MFS) profile" evidence="9">
    <location>
        <begin position="15"/>
        <end position="466"/>
    </location>
</feature>
<proteinExistence type="inferred from homology"/>
<dbReference type="PROSITE" id="PS50850">
    <property type="entry name" value="MFS"/>
    <property type="match status" value="1"/>
</dbReference>
<feature type="transmembrane region" description="Helical" evidence="8">
    <location>
        <begin position="12"/>
        <end position="41"/>
    </location>
</feature>
<feature type="transmembrane region" description="Helical" evidence="8">
    <location>
        <begin position="53"/>
        <end position="74"/>
    </location>
</feature>
<feature type="transmembrane region" description="Helical" evidence="8">
    <location>
        <begin position="434"/>
        <end position="461"/>
    </location>
</feature>
<dbReference type="InterPro" id="IPR004638">
    <property type="entry name" value="EmrB-like"/>
</dbReference>
<organism evidence="10 11">
    <name type="scientific">Siminovitchia fordii</name>
    <dbReference type="NCBI Taxonomy" id="254759"/>
    <lineage>
        <taxon>Bacteria</taxon>
        <taxon>Bacillati</taxon>
        <taxon>Bacillota</taxon>
        <taxon>Bacilli</taxon>
        <taxon>Bacillales</taxon>
        <taxon>Bacillaceae</taxon>
        <taxon>Siminovitchia</taxon>
    </lineage>
</organism>
<evidence type="ECO:0000256" key="3">
    <source>
        <dbReference type="ARBA" id="ARBA00022448"/>
    </source>
</evidence>
<feature type="transmembrane region" description="Helical" evidence="8">
    <location>
        <begin position="106"/>
        <end position="128"/>
    </location>
</feature>
<evidence type="ECO:0000256" key="5">
    <source>
        <dbReference type="ARBA" id="ARBA00022692"/>
    </source>
</evidence>
<dbReference type="EMBL" id="BOQT01000022">
    <property type="protein sequence ID" value="GIN22867.1"/>
    <property type="molecule type" value="Genomic_DNA"/>
</dbReference>
<feature type="transmembrane region" description="Helical" evidence="8">
    <location>
        <begin position="401"/>
        <end position="422"/>
    </location>
</feature>
<keyword evidence="7 8" id="KW-0472">Membrane</keyword>
<comment type="subcellular location">
    <subcellularLocation>
        <location evidence="1">Cell membrane</location>
        <topology evidence="1">Multi-pass membrane protein</topology>
    </subcellularLocation>
</comment>
<dbReference type="PANTHER" id="PTHR42718">
    <property type="entry name" value="MAJOR FACILITATOR SUPERFAMILY MULTIDRUG TRANSPORTER MFSC"/>
    <property type="match status" value="1"/>
</dbReference>
<dbReference type="PANTHER" id="PTHR42718:SF9">
    <property type="entry name" value="MAJOR FACILITATOR SUPERFAMILY MULTIDRUG TRANSPORTER MFSC"/>
    <property type="match status" value="1"/>
</dbReference>
<dbReference type="Gene3D" id="1.20.1250.20">
    <property type="entry name" value="MFS general substrate transporter like domains"/>
    <property type="match status" value="1"/>
</dbReference>
<evidence type="ECO:0000259" key="9">
    <source>
        <dbReference type="PROSITE" id="PS50850"/>
    </source>
</evidence>
<keyword evidence="5 8" id="KW-0812">Transmembrane</keyword>
<dbReference type="Gene3D" id="1.20.1720.10">
    <property type="entry name" value="Multidrug resistance protein D"/>
    <property type="match status" value="1"/>
</dbReference>
<dbReference type="InterPro" id="IPR011701">
    <property type="entry name" value="MFS"/>
</dbReference>